<reference evidence="9" key="1">
    <citation type="submission" date="2020-11" db="EMBL/GenBank/DDBJ databases">
        <authorList>
            <consortium name="DOE Joint Genome Institute"/>
            <person name="Ahrendt S."/>
            <person name="Riley R."/>
            <person name="Andreopoulos W."/>
            <person name="Labutti K."/>
            <person name="Pangilinan J."/>
            <person name="Ruiz-Duenas F.J."/>
            <person name="Barrasa J.M."/>
            <person name="Sanchez-Garcia M."/>
            <person name="Camarero S."/>
            <person name="Miyauchi S."/>
            <person name="Serrano A."/>
            <person name="Linde D."/>
            <person name="Babiker R."/>
            <person name="Drula E."/>
            <person name="Ayuso-Fernandez I."/>
            <person name="Pacheco R."/>
            <person name="Padilla G."/>
            <person name="Ferreira P."/>
            <person name="Barriuso J."/>
            <person name="Kellner H."/>
            <person name="Castanera R."/>
            <person name="Alfaro M."/>
            <person name="Ramirez L."/>
            <person name="Pisabarro A.G."/>
            <person name="Kuo A."/>
            <person name="Tritt A."/>
            <person name="Lipzen A."/>
            <person name="He G."/>
            <person name="Yan M."/>
            <person name="Ng V."/>
            <person name="Cullen D."/>
            <person name="Martin F."/>
            <person name="Rosso M.-N."/>
            <person name="Henrissat B."/>
            <person name="Hibbett D."/>
            <person name="Martinez A.T."/>
            <person name="Grigoriev I.V."/>
        </authorList>
    </citation>
    <scope>NUCLEOTIDE SEQUENCE</scope>
    <source>
        <strain evidence="9">CBS 506.95</strain>
    </source>
</reference>
<keyword evidence="4 7" id="KW-0235">DNA replication</keyword>
<dbReference type="GO" id="GO:0000727">
    <property type="term" value="P:double-strand break repair via break-induced replication"/>
    <property type="evidence" value="ECO:0007669"/>
    <property type="project" value="TreeGrafter"/>
</dbReference>
<evidence type="ECO:0000256" key="6">
    <source>
        <dbReference type="ARBA" id="ARBA00023306"/>
    </source>
</evidence>
<feature type="compositionally biased region" description="Basic and acidic residues" evidence="8">
    <location>
        <begin position="525"/>
        <end position="541"/>
    </location>
</feature>
<dbReference type="CDD" id="cd22289">
    <property type="entry name" value="RecQL4_SLD2_NTD"/>
    <property type="match status" value="1"/>
</dbReference>
<comment type="function">
    <text evidence="7">Has a role in the initiation of DNA replication. Required at S-phase checkpoint.</text>
</comment>
<name>A0A9P6JPF6_9AGAR</name>
<feature type="compositionally biased region" description="Low complexity" evidence="8">
    <location>
        <begin position="129"/>
        <end position="139"/>
    </location>
</feature>
<evidence type="ECO:0000256" key="8">
    <source>
        <dbReference type="SAM" id="MobiDB-lite"/>
    </source>
</evidence>
<comment type="similarity">
    <text evidence="2 7">Belongs to the SLD2 family.</text>
</comment>
<keyword evidence="10" id="KW-1185">Reference proteome</keyword>
<dbReference type="GO" id="GO:0031261">
    <property type="term" value="C:DNA replication preinitiation complex"/>
    <property type="evidence" value="ECO:0007669"/>
    <property type="project" value="TreeGrafter"/>
</dbReference>
<evidence type="ECO:0000313" key="10">
    <source>
        <dbReference type="Proteomes" id="UP000807306"/>
    </source>
</evidence>
<dbReference type="EMBL" id="MU157858">
    <property type="protein sequence ID" value="KAF9527763.1"/>
    <property type="molecule type" value="Genomic_DNA"/>
</dbReference>
<feature type="compositionally biased region" description="Polar residues" evidence="8">
    <location>
        <begin position="80"/>
        <end position="90"/>
    </location>
</feature>
<feature type="region of interest" description="Disordered" evidence="8">
    <location>
        <begin position="47"/>
        <end position="242"/>
    </location>
</feature>
<dbReference type="Pfam" id="PF11719">
    <property type="entry name" value="Drc1-Sld2"/>
    <property type="match status" value="1"/>
</dbReference>
<feature type="region of interest" description="Disordered" evidence="8">
    <location>
        <begin position="518"/>
        <end position="558"/>
    </location>
</feature>
<dbReference type="Gene3D" id="1.10.10.1460">
    <property type="match status" value="1"/>
</dbReference>
<feature type="compositionally biased region" description="Pro residues" evidence="8">
    <location>
        <begin position="363"/>
        <end position="372"/>
    </location>
</feature>
<evidence type="ECO:0000256" key="2">
    <source>
        <dbReference type="ARBA" id="ARBA00007276"/>
    </source>
</evidence>
<evidence type="ECO:0000256" key="7">
    <source>
        <dbReference type="RuleBase" id="RU367067"/>
    </source>
</evidence>
<comment type="caution">
    <text evidence="9">The sequence shown here is derived from an EMBL/GenBank/DDBJ whole genome shotgun (WGS) entry which is preliminary data.</text>
</comment>
<proteinExistence type="inferred from homology"/>
<dbReference type="PANTHER" id="PTHR28124">
    <property type="entry name" value="DNA REPLICATION REGULATOR SLD2"/>
    <property type="match status" value="1"/>
</dbReference>
<organism evidence="9 10">
    <name type="scientific">Crepidotus variabilis</name>
    <dbReference type="NCBI Taxonomy" id="179855"/>
    <lineage>
        <taxon>Eukaryota</taxon>
        <taxon>Fungi</taxon>
        <taxon>Dikarya</taxon>
        <taxon>Basidiomycota</taxon>
        <taxon>Agaricomycotina</taxon>
        <taxon>Agaricomycetes</taxon>
        <taxon>Agaricomycetidae</taxon>
        <taxon>Agaricales</taxon>
        <taxon>Agaricineae</taxon>
        <taxon>Crepidotaceae</taxon>
        <taxon>Crepidotus</taxon>
    </lineage>
</organism>
<feature type="compositionally biased region" description="Polar residues" evidence="8">
    <location>
        <begin position="316"/>
        <end position="341"/>
    </location>
</feature>
<feature type="region of interest" description="Disordered" evidence="8">
    <location>
        <begin position="426"/>
        <end position="469"/>
    </location>
</feature>
<evidence type="ECO:0000256" key="5">
    <source>
        <dbReference type="ARBA" id="ARBA00023242"/>
    </source>
</evidence>
<feature type="compositionally biased region" description="Acidic residues" evidence="8">
    <location>
        <begin position="215"/>
        <end position="225"/>
    </location>
</feature>
<dbReference type="GO" id="GO:0003688">
    <property type="term" value="F:DNA replication origin binding"/>
    <property type="evidence" value="ECO:0007669"/>
    <property type="project" value="TreeGrafter"/>
</dbReference>
<feature type="region of interest" description="Disordered" evidence="8">
    <location>
        <begin position="257"/>
        <end position="412"/>
    </location>
</feature>
<dbReference type="GO" id="GO:0003697">
    <property type="term" value="F:single-stranded DNA binding"/>
    <property type="evidence" value="ECO:0007669"/>
    <property type="project" value="TreeGrafter"/>
</dbReference>
<dbReference type="FunFam" id="1.10.10.1460:FF:000001">
    <property type="entry name" value="DNA replication regulator Sld2"/>
    <property type="match status" value="1"/>
</dbReference>
<dbReference type="GO" id="GO:0006270">
    <property type="term" value="P:DNA replication initiation"/>
    <property type="evidence" value="ECO:0007669"/>
    <property type="project" value="UniProtKB-UniRule"/>
</dbReference>
<dbReference type="InterPro" id="IPR040203">
    <property type="entry name" value="Sld2"/>
</dbReference>
<gene>
    <name evidence="9" type="ORF">CPB83DRAFT_907363</name>
</gene>
<dbReference type="OrthoDB" id="8775810at2759"/>
<feature type="compositionally biased region" description="Low complexity" evidence="8">
    <location>
        <begin position="153"/>
        <end position="172"/>
    </location>
</feature>
<comment type="subcellular location">
    <subcellularLocation>
        <location evidence="1 7">Nucleus</location>
    </subcellularLocation>
</comment>
<evidence type="ECO:0000256" key="4">
    <source>
        <dbReference type="ARBA" id="ARBA00022705"/>
    </source>
</evidence>
<feature type="compositionally biased region" description="Acidic residues" evidence="8">
    <location>
        <begin position="430"/>
        <end position="442"/>
    </location>
</feature>
<keyword evidence="6 7" id="KW-0131">Cell cycle</keyword>
<dbReference type="Proteomes" id="UP000807306">
    <property type="component" value="Unassembled WGS sequence"/>
</dbReference>
<dbReference type="InterPro" id="IPR021110">
    <property type="entry name" value="DNA_rep_checkpnt_protein"/>
</dbReference>
<protein>
    <recommendedName>
        <fullName evidence="3 7">DNA replication regulator SLD2</fullName>
    </recommendedName>
</protein>
<evidence type="ECO:0000256" key="3">
    <source>
        <dbReference type="ARBA" id="ARBA00018363"/>
    </source>
</evidence>
<keyword evidence="5 7" id="KW-0539">Nucleus</keyword>
<feature type="compositionally biased region" description="Polar residues" evidence="8">
    <location>
        <begin position="283"/>
        <end position="293"/>
    </location>
</feature>
<evidence type="ECO:0000256" key="1">
    <source>
        <dbReference type="ARBA" id="ARBA00004123"/>
    </source>
</evidence>
<sequence length="558" mass="60431">MSELATVRAEIKAWEHSFKETNGRSANIDDIKANAAIAEKYKLYKRLSKAAAPSSAPKKDSTARPSTPPRKTRPKDPTSVLLSRSRQVQPTAPLAAFNPFSPQKKKKGKEREISPAFDATPRRNLFGKPRGSSSSQGRDGSPDPFPLIESNQPSSSTSSSSLALPLTAAPTSAISRARKRLRGEPVSPSPNKEKRRRVTTQIAPIPFPNFKPQENDSDDDMDGNDADSSFVDNSPVKLPAGGKSFSQLFEEATIPAPDFFGGKMKLGNKDTEMGDPVKFSKKSGATNRISKLTKSLRGGSKNTTSAGPSNPLIKSKLSTRSSRATSEAPSEPSTSRSSTKRPASDDEADGAETQAERRATSPLIPPSPPPNSAPHRIPKNASKATGKSQNKKKAKLEEQAATSDSDGMELDAKLKIVSRHATRIRRAGEQEEVEDNAVEFDSDPVLGYARFDGPRAPSPNNAQQEEGSVEVNLPDELRRVLALQQPAAPTTVKLSDEQALVKGLLYGRRTTHFDANRGGEIWDVGEDHTTGLDEEQDRLTEGEDDWEGEPVPWEVAEL</sequence>
<accession>A0A9P6JPF6</accession>
<dbReference type="AlphaFoldDB" id="A0A9P6JPF6"/>
<dbReference type="PANTHER" id="PTHR28124:SF1">
    <property type="entry name" value="DNA REPLICATION REGULATOR SLD2"/>
    <property type="match status" value="1"/>
</dbReference>
<evidence type="ECO:0000313" key="9">
    <source>
        <dbReference type="EMBL" id="KAF9527763.1"/>
    </source>
</evidence>
<dbReference type="GO" id="GO:1902977">
    <property type="term" value="P:mitotic DNA replication preinitiation complex assembly"/>
    <property type="evidence" value="ECO:0007669"/>
    <property type="project" value="TreeGrafter"/>
</dbReference>